<accession>A0A2Z7C265</accession>
<proteinExistence type="predicted"/>
<protein>
    <submittedName>
        <fullName evidence="1">Uncharacterized protein</fullName>
    </submittedName>
</protein>
<dbReference type="EMBL" id="KQ999911">
    <property type="protein sequence ID" value="KZV40599.1"/>
    <property type="molecule type" value="Genomic_DNA"/>
</dbReference>
<dbReference type="Proteomes" id="UP000250235">
    <property type="component" value="Unassembled WGS sequence"/>
</dbReference>
<evidence type="ECO:0000313" key="2">
    <source>
        <dbReference type="Proteomes" id="UP000250235"/>
    </source>
</evidence>
<evidence type="ECO:0000313" key="1">
    <source>
        <dbReference type="EMBL" id="KZV40599.1"/>
    </source>
</evidence>
<name>A0A2Z7C265_9LAMI</name>
<dbReference type="AlphaFoldDB" id="A0A2Z7C265"/>
<reference evidence="1 2" key="1">
    <citation type="journal article" date="2015" name="Proc. Natl. Acad. Sci. U.S.A.">
        <title>The resurrection genome of Boea hygrometrica: A blueprint for survival of dehydration.</title>
        <authorList>
            <person name="Xiao L."/>
            <person name="Yang G."/>
            <person name="Zhang L."/>
            <person name="Yang X."/>
            <person name="Zhao S."/>
            <person name="Ji Z."/>
            <person name="Zhou Q."/>
            <person name="Hu M."/>
            <person name="Wang Y."/>
            <person name="Chen M."/>
            <person name="Xu Y."/>
            <person name="Jin H."/>
            <person name="Xiao X."/>
            <person name="Hu G."/>
            <person name="Bao F."/>
            <person name="Hu Y."/>
            <person name="Wan P."/>
            <person name="Li L."/>
            <person name="Deng X."/>
            <person name="Kuang T."/>
            <person name="Xiang C."/>
            <person name="Zhu J.K."/>
            <person name="Oliver M.J."/>
            <person name="He Y."/>
        </authorList>
    </citation>
    <scope>NUCLEOTIDE SEQUENCE [LARGE SCALE GENOMIC DNA]</scope>
    <source>
        <strain evidence="2">cv. XS01</strain>
    </source>
</reference>
<keyword evidence="2" id="KW-1185">Reference proteome</keyword>
<sequence length="254" mass="28213">MFDVFFPVSAFDFEDEISLVGENFELKLLLVDIARSVRLSEEVTRVSQHFGVLTINSADDYLDSADTLVKERSADDYLDSADTLVKERSADDYLDSADTLVKERSADDYLDSADTLVKERSADDYLDSADTLVKERSADGLRAADRYDGDMVTPETRQAIGYTVRIYILPSTTKIAVEIVEGLVGKSRVKKTPVKRVVSKKRPAVAVDEQVMKKKRTLKAKAAPSKAKLKLVSVALDVDVRVDAQLANLWRVGL</sequence>
<gene>
    <name evidence="1" type="ORF">F511_11408</name>
</gene>
<organism evidence="1 2">
    <name type="scientific">Dorcoceras hygrometricum</name>
    <dbReference type="NCBI Taxonomy" id="472368"/>
    <lineage>
        <taxon>Eukaryota</taxon>
        <taxon>Viridiplantae</taxon>
        <taxon>Streptophyta</taxon>
        <taxon>Embryophyta</taxon>
        <taxon>Tracheophyta</taxon>
        <taxon>Spermatophyta</taxon>
        <taxon>Magnoliopsida</taxon>
        <taxon>eudicotyledons</taxon>
        <taxon>Gunneridae</taxon>
        <taxon>Pentapetalae</taxon>
        <taxon>asterids</taxon>
        <taxon>lamiids</taxon>
        <taxon>Lamiales</taxon>
        <taxon>Gesneriaceae</taxon>
        <taxon>Didymocarpoideae</taxon>
        <taxon>Trichosporeae</taxon>
        <taxon>Loxocarpinae</taxon>
        <taxon>Dorcoceras</taxon>
    </lineage>
</organism>